<keyword evidence="1" id="KW-0472">Membrane</keyword>
<keyword evidence="3" id="KW-1185">Reference proteome</keyword>
<evidence type="ECO:0000256" key="1">
    <source>
        <dbReference type="SAM" id="Phobius"/>
    </source>
</evidence>
<proteinExistence type="predicted"/>
<protein>
    <submittedName>
        <fullName evidence="2">Uncharacterized protein</fullName>
    </submittedName>
</protein>
<keyword evidence="1" id="KW-0812">Transmembrane</keyword>
<dbReference type="HOGENOM" id="CLU_2942360_0_0_1"/>
<feature type="transmembrane region" description="Helical" evidence="1">
    <location>
        <begin position="21"/>
        <end position="44"/>
    </location>
</feature>
<organism evidence="2 3">
    <name type="scientific">Nosema bombycis (strain CQ1 / CVCC 102059)</name>
    <name type="common">Microsporidian parasite</name>
    <name type="synonym">Pebrine of silkworm</name>
    <dbReference type="NCBI Taxonomy" id="578461"/>
    <lineage>
        <taxon>Eukaryota</taxon>
        <taxon>Fungi</taxon>
        <taxon>Fungi incertae sedis</taxon>
        <taxon>Microsporidia</taxon>
        <taxon>Nosematidae</taxon>
        <taxon>Nosema</taxon>
    </lineage>
</organism>
<dbReference type="AlphaFoldDB" id="R0MHN5"/>
<gene>
    <name evidence="2" type="ORF">NBO_64g0041</name>
</gene>
<dbReference type="EMBL" id="KB908972">
    <property type="protein sequence ID" value="EOB13660.1"/>
    <property type="molecule type" value="Genomic_DNA"/>
</dbReference>
<reference evidence="2 3" key="1">
    <citation type="journal article" date="2013" name="BMC Genomics">
        <title>Comparative genomics of parasitic silkworm microsporidia reveal an association between genome expansion and host adaptation.</title>
        <authorList>
            <person name="Pan G."/>
            <person name="Xu J."/>
            <person name="Li T."/>
            <person name="Xia Q."/>
            <person name="Liu S.L."/>
            <person name="Zhang G."/>
            <person name="Li S."/>
            <person name="Li C."/>
            <person name="Liu H."/>
            <person name="Yang L."/>
            <person name="Liu T."/>
            <person name="Zhang X."/>
            <person name="Wu Z."/>
            <person name="Fan W."/>
            <person name="Dang X."/>
            <person name="Xiang H."/>
            <person name="Tao M."/>
            <person name="Li Y."/>
            <person name="Hu J."/>
            <person name="Li Z."/>
            <person name="Lin L."/>
            <person name="Luo J."/>
            <person name="Geng L."/>
            <person name="Wang L."/>
            <person name="Long M."/>
            <person name="Wan Y."/>
            <person name="He N."/>
            <person name="Zhang Z."/>
            <person name="Lu C."/>
            <person name="Keeling P.J."/>
            <person name="Wang J."/>
            <person name="Xiang Z."/>
            <person name="Zhou Z."/>
        </authorList>
    </citation>
    <scope>NUCLEOTIDE SEQUENCE [LARGE SCALE GENOMIC DNA]</scope>
    <source>
        <strain evidence="3">CQ1 / CVCC 102059</strain>
    </source>
</reference>
<keyword evidence="1" id="KW-1133">Transmembrane helix</keyword>
<dbReference type="VEuPathDB" id="MicrosporidiaDB:NBO_64g0041"/>
<name>R0MHN5_NOSB1</name>
<sequence length="60" mass="6523">MMKSGTSESPKDVTKSKSSCILRVSKMALLFGSGTFSGLILRLLCRKVVGQVFPYEPIAK</sequence>
<accession>R0MHN5</accession>
<evidence type="ECO:0000313" key="2">
    <source>
        <dbReference type="EMBL" id="EOB13660.1"/>
    </source>
</evidence>
<evidence type="ECO:0000313" key="3">
    <source>
        <dbReference type="Proteomes" id="UP000016927"/>
    </source>
</evidence>
<dbReference type="Proteomes" id="UP000016927">
    <property type="component" value="Unassembled WGS sequence"/>
</dbReference>